<sequence length="147" mass="16586">MALAAAEVLGLMGHSAPGGRGVQGHGVVKGGLSFPDAVGPAEEGRQDQEAVEKDVLIQQATQCLNHLIQIISYKKRNYIPDQTNFYGSHHCRSHHCHSHHHNSHRHFTALLKTLQGRQLQQEQQYSWLKRQYQHPHCQQLYPSTAEL</sequence>
<gene>
    <name evidence="1" type="ORF">MDA_GLEAN10000579</name>
</gene>
<dbReference type="EMBL" id="KB104103">
    <property type="protein sequence ID" value="ELK33497.1"/>
    <property type="molecule type" value="Genomic_DNA"/>
</dbReference>
<keyword evidence="2" id="KW-1185">Reference proteome</keyword>
<dbReference type="AlphaFoldDB" id="L5M5B3"/>
<protein>
    <submittedName>
        <fullName evidence="1">Heterogeneous nuclear ribonucleoprotein U-like protein 1</fullName>
    </submittedName>
</protein>
<reference evidence="1" key="1">
    <citation type="journal article" date="2012" name="Science">
        <title>Comparative analysis of bat genomes provides insight into the evolution of flight and immunity.</title>
        <authorList>
            <person name="Zhang G."/>
            <person name="Cowled C."/>
            <person name="Wang L."/>
        </authorList>
    </citation>
    <scope>NUCLEOTIDE SEQUENCE</scope>
    <source>
        <tissue evidence="1">Spleen</tissue>
    </source>
</reference>
<keyword evidence="1" id="KW-0687">Ribonucleoprotein</keyword>
<evidence type="ECO:0000313" key="2">
    <source>
        <dbReference type="Proteomes" id="UP000010556"/>
    </source>
</evidence>
<dbReference type="GO" id="GO:1990904">
    <property type="term" value="C:ribonucleoprotein complex"/>
    <property type="evidence" value="ECO:0007669"/>
    <property type="project" value="UniProtKB-KW"/>
</dbReference>
<accession>L5M5B3</accession>
<organism evidence="1 2">
    <name type="scientific">Myotis davidii</name>
    <name type="common">David's myotis</name>
    <dbReference type="NCBI Taxonomy" id="225400"/>
    <lineage>
        <taxon>Eukaryota</taxon>
        <taxon>Metazoa</taxon>
        <taxon>Chordata</taxon>
        <taxon>Craniata</taxon>
        <taxon>Vertebrata</taxon>
        <taxon>Euteleostomi</taxon>
        <taxon>Mammalia</taxon>
        <taxon>Eutheria</taxon>
        <taxon>Laurasiatheria</taxon>
        <taxon>Chiroptera</taxon>
        <taxon>Yangochiroptera</taxon>
        <taxon>Vespertilionidae</taxon>
        <taxon>Myotis</taxon>
    </lineage>
</organism>
<evidence type="ECO:0000313" key="1">
    <source>
        <dbReference type="EMBL" id="ELK33497.1"/>
    </source>
</evidence>
<dbReference type="Proteomes" id="UP000010556">
    <property type="component" value="Unassembled WGS sequence"/>
</dbReference>
<name>L5M5B3_MYODS</name>
<proteinExistence type="predicted"/>